<evidence type="ECO:0000313" key="2">
    <source>
        <dbReference type="Proteomes" id="UP000572680"/>
    </source>
</evidence>
<proteinExistence type="predicted"/>
<comment type="caution">
    <text evidence="1">The sequence shown here is derived from an EMBL/GenBank/DDBJ whole genome shotgun (WGS) entry which is preliminary data.</text>
</comment>
<sequence>MTRTGLFCQWGPVGIGGPSVDRALRSCGFTAQRHHQNSFWESSCEED</sequence>
<keyword evidence="2" id="KW-1185">Reference proteome</keyword>
<protein>
    <submittedName>
        <fullName evidence="1">Uncharacterized protein</fullName>
    </submittedName>
</protein>
<organism evidence="1 2">
    <name type="scientific">Actinomadura namibiensis</name>
    <dbReference type="NCBI Taxonomy" id="182080"/>
    <lineage>
        <taxon>Bacteria</taxon>
        <taxon>Bacillati</taxon>
        <taxon>Actinomycetota</taxon>
        <taxon>Actinomycetes</taxon>
        <taxon>Streptosporangiales</taxon>
        <taxon>Thermomonosporaceae</taxon>
        <taxon>Actinomadura</taxon>
    </lineage>
</organism>
<accession>A0A7W3M0N1</accession>
<reference evidence="1 2" key="1">
    <citation type="submission" date="2020-08" db="EMBL/GenBank/DDBJ databases">
        <title>Genomic Encyclopedia of Type Strains, Phase IV (KMG-IV): sequencing the most valuable type-strain genomes for metagenomic binning, comparative biology and taxonomic classification.</title>
        <authorList>
            <person name="Goeker M."/>
        </authorList>
    </citation>
    <scope>NUCLEOTIDE SEQUENCE [LARGE SCALE GENOMIC DNA]</scope>
    <source>
        <strain evidence="1 2">DSM 44197</strain>
    </source>
</reference>
<dbReference type="EMBL" id="JACJIA010000028">
    <property type="protein sequence ID" value="MBA8957697.1"/>
    <property type="molecule type" value="Genomic_DNA"/>
</dbReference>
<dbReference type="AlphaFoldDB" id="A0A7W3M0N1"/>
<name>A0A7W3M0N1_ACTNM</name>
<evidence type="ECO:0000313" key="1">
    <source>
        <dbReference type="EMBL" id="MBA8957697.1"/>
    </source>
</evidence>
<dbReference type="Proteomes" id="UP000572680">
    <property type="component" value="Unassembled WGS sequence"/>
</dbReference>
<gene>
    <name evidence="1" type="ORF">HNR61_009392</name>
</gene>